<name>A0AAJ0CZB2_9HYPO</name>
<comment type="caution">
    <text evidence="1">The sequence shown here is derived from an EMBL/GenBank/DDBJ whole genome shotgun (WGS) entry which is preliminary data.</text>
</comment>
<reference evidence="1" key="1">
    <citation type="submission" date="2023-06" db="EMBL/GenBank/DDBJ databases">
        <title>Conoideocrella luteorostrata (Hypocreales: Clavicipitaceae), a potential biocontrol fungus for elongate hemlock scale in United States Christmas tree production areas.</title>
        <authorList>
            <person name="Barrett H."/>
            <person name="Lovett B."/>
            <person name="Macias A.M."/>
            <person name="Stajich J.E."/>
            <person name="Kasson M.T."/>
        </authorList>
    </citation>
    <scope>NUCLEOTIDE SEQUENCE</scope>
    <source>
        <strain evidence="1">ARSEF 14590</strain>
    </source>
</reference>
<dbReference type="SUPFAM" id="SSF51658">
    <property type="entry name" value="Xylose isomerase-like"/>
    <property type="match status" value="1"/>
</dbReference>
<evidence type="ECO:0008006" key="3">
    <source>
        <dbReference type="Google" id="ProtNLM"/>
    </source>
</evidence>
<sequence length="164" mass="18509">MPEILRCRSTWGIPPGAGFETWKSWFPELKKQGYGGLEINLFEVHEDLAVLKKLCEDLGLQIIVQGFSEWPGYVGPRPVGLGPSQHLAFYEQMLQQAKQVNPLKVNVQSGADYWTLDESIEFFNGTLAVDAELGLKGKVCHETHRNRSLFTPYSTAYILKQVPK</sequence>
<proteinExistence type="predicted"/>
<evidence type="ECO:0000313" key="2">
    <source>
        <dbReference type="Proteomes" id="UP001251528"/>
    </source>
</evidence>
<dbReference type="Gene3D" id="3.20.20.150">
    <property type="entry name" value="Divalent-metal-dependent TIM barrel enzymes"/>
    <property type="match status" value="1"/>
</dbReference>
<gene>
    <name evidence="1" type="ORF">QQS21_000236</name>
</gene>
<organism evidence="1 2">
    <name type="scientific">Conoideocrella luteorostrata</name>
    <dbReference type="NCBI Taxonomy" id="1105319"/>
    <lineage>
        <taxon>Eukaryota</taxon>
        <taxon>Fungi</taxon>
        <taxon>Dikarya</taxon>
        <taxon>Ascomycota</taxon>
        <taxon>Pezizomycotina</taxon>
        <taxon>Sordariomycetes</taxon>
        <taxon>Hypocreomycetidae</taxon>
        <taxon>Hypocreales</taxon>
        <taxon>Clavicipitaceae</taxon>
        <taxon>Conoideocrella</taxon>
    </lineage>
</organism>
<accession>A0AAJ0CZB2</accession>
<protein>
    <recommendedName>
        <fullName evidence="3">Xylose isomerase-like TIM barrel domain-containing protein</fullName>
    </recommendedName>
</protein>
<evidence type="ECO:0000313" key="1">
    <source>
        <dbReference type="EMBL" id="KAK2616858.1"/>
    </source>
</evidence>
<keyword evidence="2" id="KW-1185">Reference proteome</keyword>
<dbReference type="Proteomes" id="UP001251528">
    <property type="component" value="Unassembled WGS sequence"/>
</dbReference>
<dbReference type="EMBL" id="JASWJB010000002">
    <property type="protein sequence ID" value="KAK2616858.1"/>
    <property type="molecule type" value="Genomic_DNA"/>
</dbReference>
<dbReference type="InterPro" id="IPR036237">
    <property type="entry name" value="Xyl_isomerase-like_sf"/>
</dbReference>
<dbReference type="AlphaFoldDB" id="A0AAJ0CZB2"/>